<dbReference type="RefSeq" id="YP_009217333.1">
    <property type="nucleotide sequence ID" value="NC_028999.1"/>
</dbReference>
<accession>F8SJ95</accession>
<organism evidence="1 2">
    <name type="scientific">Pseudomonas phage PhiPA3</name>
    <name type="common">Pseudomonas aeruginosa phage PhiPA3</name>
    <dbReference type="NCBI Taxonomy" id="998086"/>
    <lineage>
        <taxon>Viruses</taxon>
        <taxon>Duplodnaviria</taxon>
        <taxon>Heunggongvirae</taxon>
        <taxon>Uroviricota</taxon>
        <taxon>Caudoviricetes</taxon>
        <taxon>Chimalliviridae</taxon>
        <taxon>Miltoncavirus</taxon>
        <taxon>Miltoncavirus PhiPA3</taxon>
    </lineage>
</organism>
<organismHost>
    <name type="scientific">Pseudomonas aeruginosa</name>
    <dbReference type="NCBI Taxonomy" id="287"/>
</organismHost>
<sequence length="135" mass="15586">MAKSRIPVVIPDYVLDAPKPMATEPFMGAYVTAYRGSAMGKSEHLSHLKDGLHPGELAKMNDYLEYLGRLRDLGGTEYPQVNRNPLAHAVKLVVQGRLDDLRNWFDVKEKMWWSWINCTEYSGVRHRLISWFTYT</sequence>
<reference evidence="1 2" key="1">
    <citation type="journal article" date="2011" name="Microbiology">
        <title>The Pseudomonas aeruginosa generalized transducing phage phiPA3 is a new member of the phiKZ-like group of 'jumbo' phages, and infects model laboratory strains and clinical isolates from cystic fibrosis patients.</title>
        <authorList>
            <person name="Monson R."/>
            <person name="Foulds I."/>
            <person name="Foweraker J."/>
            <person name="Welch M."/>
            <person name="Salmond G.P."/>
        </authorList>
    </citation>
    <scope>NUCLEOTIDE SEQUENCE [LARGE SCALE GENOMIC DNA]</scope>
</reference>
<keyword evidence="2" id="KW-1185">Reference proteome</keyword>
<dbReference type="GeneID" id="26643782"/>
<name>F8SJ95_BPPA3</name>
<dbReference type="Proteomes" id="UP000008388">
    <property type="component" value="Segment"/>
</dbReference>
<dbReference type="EMBL" id="HQ630627">
    <property type="protein sequence ID" value="AEH03677.1"/>
    <property type="molecule type" value="Genomic_DNA"/>
</dbReference>
<proteinExistence type="predicted"/>
<dbReference type="KEGG" id="vg:26643782"/>
<evidence type="ECO:0000313" key="1">
    <source>
        <dbReference type="EMBL" id="AEH03677.1"/>
    </source>
</evidence>
<gene>
    <name evidence="1" type="primary">254</name>
</gene>
<protein>
    <submittedName>
        <fullName evidence="1">Uncharacterized protein 254</fullName>
    </submittedName>
</protein>
<evidence type="ECO:0000313" key="2">
    <source>
        <dbReference type="Proteomes" id="UP000008388"/>
    </source>
</evidence>